<name>A0A2T2P0W2_CORCC</name>
<dbReference type="Proteomes" id="UP000240883">
    <property type="component" value="Unassembled WGS sequence"/>
</dbReference>
<keyword evidence="4" id="KW-1185">Reference proteome</keyword>
<dbReference type="AlphaFoldDB" id="A0A2T2P0W2"/>
<evidence type="ECO:0000256" key="2">
    <source>
        <dbReference type="SAM" id="MobiDB-lite"/>
    </source>
</evidence>
<evidence type="ECO:0000313" key="3">
    <source>
        <dbReference type="EMBL" id="PSN71314.1"/>
    </source>
</evidence>
<evidence type="ECO:0000313" key="4">
    <source>
        <dbReference type="Proteomes" id="UP000240883"/>
    </source>
</evidence>
<keyword evidence="1" id="KW-0175">Coiled coil</keyword>
<feature type="compositionally biased region" description="Basic and acidic residues" evidence="2">
    <location>
        <begin position="469"/>
        <end position="479"/>
    </location>
</feature>
<organism evidence="3 4">
    <name type="scientific">Corynespora cassiicola Philippines</name>
    <dbReference type="NCBI Taxonomy" id="1448308"/>
    <lineage>
        <taxon>Eukaryota</taxon>
        <taxon>Fungi</taxon>
        <taxon>Dikarya</taxon>
        <taxon>Ascomycota</taxon>
        <taxon>Pezizomycotina</taxon>
        <taxon>Dothideomycetes</taxon>
        <taxon>Pleosporomycetidae</taxon>
        <taxon>Pleosporales</taxon>
        <taxon>Corynesporascaceae</taxon>
        <taxon>Corynespora</taxon>
    </lineage>
</organism>
<feature type="compositionally biased region" description="Basic and acidic residues" evidence="2">
    <location>
        <begin position="486"/>
        <end position="497"/>
    </location>
</feature>
<reference evidence="3 4" key="1">
    <citation type="journal article" date="2018" name="Front. Microbiol.">
        <title>Genome-Wide Analysis of Corynespora cassiicola Leaf Fall Disease Putative Effectors.</title>
        <authorList>
            <person name="Lopez D."/>
            <person name="Ribeiro S."/>
            <person name="Label P."/>
            <person name="Fumanal B."/>
            <person name="Venisse J.S."/>
            <person name="Kohler A."/>
            <person name="de Oliveira R.R."/>
            <person name="Labutti K."/>
            <person name="Lipzen A."/>
            <person name="Lail K."/>
            <person name="Bauer D."/>
            <person name="Ohm R.A."/>
            <person name="Barry K.W."/>
            <person name="Spatafora J."/>
            <person name="Grigoriev I.V."/>
            <person name="Martin F.M."/>
            <person name="Pujade-Renaud V."/>
        </authorList>
    </citation>
    <scope>NUCLEOTIDE SEQUENCE [LARGE SCALE GENOMIC DNA]</scope>
    <source>
        <strain evidence="3 4">Philippines</strain>
    </source>
</reference>
<evidence type="ECO:0000256" key="1">
    <source>
        <dbReference type="SAM" id="Coils"/>
    </source>
</evidence>
<gene>
    <name evidence="3" type="ORF">BS50DRAFT_631295</name>
</gene>
<protein>
    <submittedName>
        <fullName evidence="3">Uncharacterized protein</fullName>
    </submittedName>
</protein>
<proteinExistence type="predicted"/>
<accession>A0A2T2P0W2</accession>
<sequence>MAMENGERIQAENSAKQLRLVRLQSSPDKMKEKETEDYKTMSPMASKFKTCNGQYHLMQSINDLEKVFQQTEERATCAREAADSKYEATIKSLSQQLDDATALSISLVRKLEDTQSSHAEQGKAAESLSKRLDGICKGAVNEQLSSQEKLRSKQDELRSKRICAQNQRRWFPWRMPWLEYESIVDERNTTNTQLRQQTELAKAMVNRDEHDSLISKLQSQHSELEVVIGTWIKSSPLSPKKDHDAAVEDLKTRIGNLEKDISIKDKKLQHQSHKIKSMITQDVHDQVLAKMEDIVPRSQLYDITAAMKSMLSWTEPNMLLEENSKIDEQISYIISKQLLDESVLKCKTLGDAPTSKGHEISTMTPNVNNGSSTRKLNEFQAALVAKVKEIYTITLTAKYESTRTAVKKLGKALSTKKGEVKTMVSRALYDELISSRRSFQKELGTSTDKLVQMISKDAHQAMVDERGRVKDDFSQHHNVSEQLEAEYEKKRDELFAE</sequence>
<dbReference type="EMBL" id="KZ678131">
    <property type="protein sequence ID" value="PSN71314.1"/>
    <property type="molecule type" value="Genomic_DNA"/>
</dbReference>
<feature type="region of interest" description="Disordered" evidence="2">
    <location>
        <begin position="469"/>
        <end position="497"/>
    </location>
</feature>
<feature type="coiled-coil region" evidence="1">
    <location>
        <begin position="240"/>
        <end position="267"/>
    </location>
</feature>